<sequence>MENKMPKDTKTSTKQRIIRGLMLCTLLLSQTAQTYVAYSEASNVSNATQVDLNKAAGNLENAMAVAEGKKREDEEKAKEESALNSENEHPSGDGGDGSPPSGDPSSTEIETPLVMPRWSSEILDFQGFDKHLISASNAEIIGQDLGQKLGFVEGMGSIERPFVLDSLDQLKLINQIENGWQNQLFSVVLSEDTVGNQTSFEGHINDFKTLAGGSFYYILSAGIYNFEQNNTWSPIGNTSGEFTGHFDGNGQTINNLQGQGLFNIIAKNASVKNLTIQNAEISTTRDRLGILAHYNNGHIENVSVGGRVSGGNYESIGGLVGGNNEGQITRCHVLSGTSVSGSAFVGGLAGFSEVGSSISESSSAASVSGNHSIGGLVGEWTGANGTSIEKSWATGEVNGIYWVGGLVGRAVNSNSRLIETYATGKVTGTHSKIGGLVGETASTILRSYATGHVENTGLSTTNPGGAPSADIGRYTGGLVGINGSMNITDSYALGNVIGHRVSGANNSGIDVGGLVGFSQGQIVGSNRELIPALIDGQDDFLCGFSFATGQVSGYGNVGGLVGRTNASVNNTFAGWWNENSRAVKEGTSTVTARDMNDNLVPVGVDNSLLTGNNFGGLVGQLGNATVTTARLTWSYSVGDVIAPMRNNSNTNTACNVGGLVGDVYGNISTSWAQGSIYGNQCVGGLAGRAATSVQITQCYFTGTIVEGANFVGGLLGQGGNQILYCYSSTKVLLSWSSGQAAGIYGGDTGKPLINYNFVIGSLDLSGGTNGGAIAVHTSMANINAGNWRWAGYVSSTNIPNNNEKNINGAPLSADALRNPGTYGLTDQLGEISGSSFTNFGTWGGRDWIYNSSKLQFPLLGFGPEQPYIPFLYYLFGANYPIVYGNDLFGAEITGIDFNQARAIVSSDIPPVIPTKKHDDYDVTIQISEIFQVDASSSVAGQYDKSGTALSDYTYELIGSTNEALKGQKPEIIVSWSEEFRIHETTRICYSDGYITLKFNSMNPLPNYLASMTPQNNVFDMKSNAFKTYLGENYRFRATEKSTNGQQFDTGNLYIAPKEITVQGEVTDKMWDGTTKAEWVPNKGPEQNSAFFDQIRYPDTTIKSGKIDEENSHVHLAQDITIEFENANVGDNKKVITNGDVGLTGSHANNYRLVFDIGTARITPFDIAKAPMIDFRQGRTVTRSYSAENLVAEIEIAPEVLIYYNSTDFFKVTLDKNWTVQYQDENAGTDKQVMKILNPSGDEVSNFILSYNGDQNFDWSKIFSPHHPEQTELMNQLMQIFLSGTLSPEALIESIDLTPDSTKINHYDASNLQDKKSPVDDNGEWTAPQETPQTGEWVAWKDGIITPAFAQWISGRLNQKTYDGTPFILKSSVMVDELDDNGQPIYENDKVKQKIDLNAVGALPTLSVASGQIQFDYAFDFIELDLGELTEKIQIELNLLNDADEADRVNGAIQTMRNHLTQLLEGTEASLEGTGITVDYVMQAIKIEDMMKKSDEIVLITGPDSFRYLDEKIGIGEWQWQNVQKSMVNPNIQGLPVNLENYQTRVSTGDKPEFAKIDISDGRIPPGLITAEEIQAGQLRFIPGEIETREYDGKTEASIKTLPKFNIILYKTLPISIERAMELHDNETFIHDGVSYEIVTADKENSGFDYSEAIYRELPGSPIMASEIEIEVHNLHFGSDDLTQVNAPNAYIKSKLDLNAGANRIHLNLNEQLTGPSDVYDSTISTEPTDGLQWRFESTFMLGEKNLSDQARLQILNLAKKNMFGTMTNPNFQEDIKAPIDKELESLIFKGGDLKGQYENAIEDWDQFSAILISNVYQSKEYSAAEIIPRELSWTPGRVAGKRYDGTKNVYEILSEPELRHVKSNGQGLSLIPGDGVLPVRGWAEFDSADLSLTLDPFNLLEIDTLFSNVSAAPYFLKTDPPQSRDTYWGLQHSLENYDTENLRNEARLYFTHRANTSEINAKAQAYFDGEHPEHYFHADKLISLKERRYQMNPSNYLPLFDNFEAWKSAGNMGTTYLNWSNEQKTAWIDAKNDGLLSYAEWLSEIAFAEWVSDDSEMKTENGQTYLSWLQSKSGRDDSSSATKIKHQGVSNYSLKHSDGTSYNAIGLPKLPLTKVLLESDDDGISKLTQAKGKERLFGQPAFYPAVITPTELSKENINILTHGYISKTWNGLNNATFDHVIEKENKNLGTFDVAFDLPYFENLDGRYQNAKSHQTLWLDMQKSNYSYVGHGVQGELSLDENLLEDDVYTGPIEYGDSKSALRYRESYAAGEEKPVAQTYDHNINVTNPIFNDKNITYNDLGLSAQEYLTRYLYFGQIKPLEITMDNWLNYLHISPGHYEKEWDGTTALTFNNLKEWAQIFLLTEGSLEGGQIPEGYTDLNAYVEFLRQPQAPDLPEKQVASPFEIYQSIDPQTEYNESRPTLENETHWMNMKNTELWTTTDDYSISDEVVQMILLGAEQYLKQADANLDLLSELTDKGWSGQSLYRGTILSRQLNPDLIEKMEIKTTAGFIRKIYDGTTVAFGDKVSVEQERPVVILLDELTGYEQKWDDIARAWVDDLEKPITRKIELEIPYEDYADFIMPESSEFDEANVGKRKINTVITNIETRLLNFSNDMDKTQFLSKLGVELYQGEILPLIVTDETNFHNGISLQEPNLERLLPEPAQVERLYNGTKTIEQSDLKNHLLPQLKVDVASNWGDPEHLGSPLTQTISLNFDESWKQHINFDNKNVTVNQAELAQGKIVPINKTVISSQVSRTFDPQNNPADKSNVWIDNNEIKHEDYNVILTDSAWKYLEARLFTGKILPAPLEWAIGQTNDRLYDQTTLASIHKMPELQEVFANEVKTSFQLGELQTQILENIHFYDSENKTAEISGFNNPLNWAVKYDPQTANLPIEFYMLDEQNPAQIQYGKIDFDAFLNQEMLEQYPALANYLYPKTTEYTFENAAITGQKIIVGTNDDQEDEKYDTEKESYNGRPFTIGQIQLGQVIERAYDGTKTAEIEQKPVITTVITDENGNEQVIDLTDFIRFDQVEFDNRHVGEGKSIKAKISLKEISIDGISYELTDALKQKIENASFLGTISPRQIYWTTGQIAAKQYDREVNVAANLIHSPDLQGTEVNGLTDGILAIDQTVSSDTTKNEIVNKIQGMTRYENTAGIANIDVAYDLDDNVIPVTVTATNWGISGDNASNYQIIDPSHSIAGVTDFPAQIGLENPVAVQPTFESLSEDDQVIGLGGLILPRPVHFVGQINLTKSYDGNALLIADKNQSNWSIERPEDGFEAHNFHYASPQLELANASLGIMHQLDNADQIILPEAHDDVAYSISDLLGHQELNGRIDEQVNLDQPGQLRHHALSGRGKLVGKDAANYILADNELANVQTRISKASGPEIVLNPLEINADSFSVEPTFYDTHGPAIVLPNQLPSDEDIKASALFALDLVAQVAPSTFSPQHTAVYRLSTSNNITSISTYSADPSLWQTSSTFTNLQPNTQYYLYAQAIESRNFFEGPISQLLLVSTDSKGSPTLSILPNQKGFLAQTGDIPQFLIEGALILFLAFLINEKKKRDKEENLTNDE</sequence>
<feature type="compositionally biased region" description="Basic and acidic residues" evidence="1">
    <location>
        <begin position="67"/>
        <end position="91"/>
    </location>
</feature>
<dbReference type="EMBL" id="JXJU01000004">
    <property type="protein sequence ID" value="PCS00425.1"/>
    <property type="molecule type" value="Genomic_DNA"/>
</dbReference>
<organism evidence="3 4">
    <name type="scientific">Lactococcus fujiensis JCM 16395</name>
    <dbReference type="NCBI Taxonomy" id="1291764"/>
    <lineage>
        <taxon>Bacteria</taxon>
        <taxon>Bacillati</taxon>
        <taxon>Bacillota</taxon>
        <taxon>Bacilli</taxon>
        <taxon>Lactobacillales</taxon>
        <taxon>Streptococcaceae</taxon>
        <taxon>Lactococcus</taxon>
    </lineage>
</organism>
<feature type="region of interest" description="Disordered" evidence="1">
    <location>
        <begin position="65"/>
        <end position="109"/>
    </location>
</feature>
<evidence type="ECO:0000256" key="1">
    <source>
        <dbReference type="SAM" id="MobiDB-lite"/>
    </source>
</evidence>
<dbReference type="STRING" id="1291764.GCA_001311235_02020"/>
<accession>A0A2A5RMD5</accession>
<evidence type="ECO:0000313" key="3">
    <source>
        <dbReference type="EMBL" id="PCS00425.1"/>
    </source>
</evidence>
<comment type="caution">
    <text evidence="3">The sequence shown here is derived from an EMBL/GenBank/DDBJ whole genome shotgun (WGS) entry which is preliminary data.</text>
</comment>
<dbReference type="Gene3D" id="2.160.20.110">
    <property type="match status" value="3"/>
</dbReference>
<protein>
    <recommendedName>
        <fullName evidence="2">GLUG domain-containing protein</fullName>
    </recommendedName>
</protein>
<evidence type="ECO:0000313" key="4">
    <source>
        <dbReference type="Proteomes" id="UP000218181"/>
    </source>
</evidence>
<reference evidence="3 4" key="1">
    <citation type="submission" date="2014-12" db="EMBL/GenBank/DDBJ databases">
        <title>Draft genome sequences of 10 type strains of Lactococcus.</title>
        <authorList>
            <person name="Sun Z."/>
            <person name="Zhong Z."/>
            <person name="Liu W."/>
            <person name="Zhang W."/>
            <person name="Zhang H."/>
        </authorList>
    </citation>
    <scope>NUCLEOTIDE SEQUENCE [LARGE SCALE GENOMIC DNA]</scope>
    <source>
        <strain evidence="3 4">JCM 16395</strain>
    </source>
</reference>
<feature type="domain" description="GLUG" evidence="2">
    <location>
        <begin position="678"/>
        <end position="705"/>
    </location>
</feature>
<evidence type="ECO:0000259" key="2">
    <source>
        <dbReference type="Pfam" id="PF07581"/>
    </source>
</evidence>
<name>A0A2A5RMD5_9LACT</name>
<dbReference type="Proteomes" id="UP000218181">
    <property type="component" value="Unassembled WGS sequence"/>
</dbReference>
<proteinExistence type="predicted"/>
<gene>
    <name evidence="3" type="ORF">RT41_GL001312</name>
</gene>
<keyword evidence="4" id="KW-1185">Reference proteome</keyword>
<dbReference type="InterPro" id="IPR011493">
    <property type="entry name" value="GLUG"/>
</dbReference>
<dbReference type="Pfam" id="PF07581">
    <property type="entry name" value="Glug"/>
    <property type="match status" value="1"/>
</dbReference>